<evidence type="ECO:0000256" key="2">
    <source>
        <dbReference type="ARBA" id="ARBA00022723"/>
    </source>
</evidence>
<evidence type="ECO:0000256" key="1">
    <source>
        <dbReference type="ARBA" id="ARBA00001947"/>
    </source>
</evidence>
<evidence type="ECO:0000259" key="5">
    <source>
        <dbReference type="Pfam" id="PF08240"/>
    </source>
</evidence>
<dbReference type="SUPFAM" id="SSF50129">
    <property type="entry name" value="GroES-like"/>
    <property type="match status" value="1"/>
</dbReference>
<keyword evidence="2" id="KW-0479">Metal-binding</keyword>
<comment type="cofactor">
    <cofactor evidence="1">
        <name>Zn(2+)</name>
        <dbReference type="ChEBI" id="CHEBI:29105"/>
    </cofactor>
</comment>
<dbReference type="InterPro" id="IPR013149">
    <property type="entry name" value="ADH-like_C"/>
</dbReference>
<keyword evidence="3" id="KW-0862">Zinc</keyword>
<dbReference type="PANTHER" id="PTHR42813:SF7">
    <property type="entry name" value="ALCOHOL DEHYDROGENASE (ZN-DEPENDENT)-RELATED"/>
    <property type="match status" value="1"/>
</dbReference>
<organism evidence="6 7">
    <name type="scientific">Candidatus Mycobacterium wuenschmannii</name>
    <dbReference type="NCBI Taxonomy" id="3027808"/>
    <lineage>
        <taxon>Bacteria</taxon>
        <taxon>Bacillati</taxon>
        <taxon>Actinomycetota</taxon>
        <taxon>Actinomycetes</taxon>
        <taxon>Mycobacteriales</taxon>
        <taxon>Mycobacteriaceae</taxon>
        <taxon>Mycobacterium</taxon>
    </lineage>
</organism>
<evidence type="ECO:0000259" key="4">
    <source>
        <dbReference type="Pfam" id="PF00107"/>
    </source>
</evidence>
<dbReference type="EMBL" id="CP126981">
    <property type="protein sequence ID" value="WIM88784.1"/>
    <property type="molecule type" value="Genomic_DNA"/>
</dbReference>
<dbReference type="InterPro" id="IPR036291">
    <property type="entry name" value="NAD(P)-bd_dom_sf"/>
</dbReference>
<dbReference type="InterPro" id="IPR013154">
    <property type="entry name" value="ADH-like_N"/>
</dbReference>
<sequence length="342" mass="35750">MRQLTYADVGSYAWRDVPDPEITRPQQALVRPLQVACCDLDVAVARGVAPLAPGYAVGHEGLAEVVAVGSDVTGVAVGDRVVVPFQISCGDCRECRRGVTGSCGSVPLMAMYGLAALAGLDGGGFMSDVVLVPYADAMLIPLPPTVDPVAVASLSDNIPDGWRAVGPYAAELAGLDPADRRVLVIGRLSIGLYAAALAVALGNRVDYVDTDPGRLAAAEKVGATVHDLAKPDKTWAPFPVTVHTTGDPKLLSAALRATWPDGVCTDTGIYYQPSVEVPMLQAYTRGVRLATGRVSARAVIPQVLELLGAGCDLAPVVERVVPWEDAPAVWPTMTGKTVFTRA</sequence>
<dbReference type="PANTHER" id="PTHR42813">
    <property type="entry name" value="ZINC-TYPE ALCOHOL DEHYDROGENASE-LIKE"/>
    <property type="match status" value="1"/>
</dbReference>
<feature type="domain" description="Alcohol dehydrogenase-like C-terminal" evidence="4">
    <location>
        <begin position="190"/>
        <end position="307"/>
    </location>
</feature>
<reference evidence="6 7" key="1">
    <citation type="journal article" date="2023" name="Microbiol. Resour. Announc.">
        <title>Complete Genome Sequence of Mycobacterium wuenschmanii, a novel Nontuberculous Mycobacterium Isolated from a captive population of Amazon Milk Frogs.</title>
        <authorList>
            <person name="Hicks J."/>
            <person name="Zeineldin M."/>
            <person name="Ward H."/>
            <person name="Wuenschmann A."/>
            <person name="Camp P."/>
            <person name="Farrell D."/>
            <person name="Lehman K."/>
            <person name="Thacker T."/>
            <person name="Cuthbert E."/>
        </authorList>
    </citation>
    <scope>NUCLEOTIDE SEQUENCE [LARGE SCALE GENOMIC DNA]</scope>
    <source>
        <strain evidence="6 7">Wuenschmanii</strain>
    </source>
</reference>
<feature type="domain" description="Alcohol dehydrogenase-like N-terminal" evidence="5">
    <location>
        <begin position="25"/>
        <end position="141"/>
    </location>
</feature>
<dbReference type="Pfam" id="PF00107">
    <property type="entry name" value="ADH_zinc_N"/>
    <property type="match status" value="1"/>
</dbReference>
<dbReference type="InterPro" id="IPR011032">
    <property type="entry name" value="GroES-like_sf"/>
</dbReference>
<proteinExistence type="predicted"/>
<dbReference type="RefSeq" id="WP_285189128.1">
    <property type="nucleotide sequence ID" value="NZ_CP126981.1"/>
</dbReference>
<dbReference type="Proteomes" id="UP001236585">
    <property type="component" value="Chromosome"/>
</dbReference>
<gene>
    <name evidence="6" type="ORF">PT015_04645</name>
</gene>
<dbReference type="SUPFAM" id="SSF51735">
    <property type="entry name" value="NAD(P)-binding Rossmann-fold domains"/>
    <property type="match status" value="1"/>
</dbReference>
<name>A0ABY8W199_9MYCO</name>
<keyword evidence="7" id="KW-1185">Reference proteome</keyword>
<evidence type="ECO:0000256" key="3">
    <source>
        <dbReference type="ARBA" id="ARBA00022833"/>
    </source>
</evidence>
<dbReference type="Pfam" id="PF08240">
    <property type="entry name" value="ADH_N"/>
    <property type="match status" value="1"/>
</dbReference>
<evidence type="ECO:0000313" key="7">
    <source>
        <dbReference type="Proteomes" id="UP001236585"/>
    </source>
</evidence>
<protein>
    <submittedName>
        <fullName evidence="6">Alcohol dehydrogenase catalytic domain-containing protein</fullName>
    </submittedName>
</protein>
<evidence type="ECO:0000313" key="6">
    <source>
        <dbReference type="EMBL" id="WIM88784.1"/>
    </source>
</evidence>
<dbReference type="Gene3D" id="3.90.180.10">
    <property type="entry name" value="Medium-chain alcohol dehydrogenases, catalytic domain"/>
    <property type="match status" value="1"/>
</dbReference>
<dbReference type="Gene3D" id="3.40.50.720">
    <property type="entry name" value="NAD(P)-binding Rossmann-like Domain"/>
    <property type="match status" value="1"/>
</dbReference>
<accession>A0ABY8W199</accession>